<keyword evidence="9" id="KW-0963">Cytoplasm</keyword>
<evidence type="ECO:0000256" key="1">
    <source>
        <dbReference type="ARBA" id="ARBA00022679"/>
    </source>
</evidence>
<dbReference type="SUPFAM" id="SSF53613">
    <property type="entry name" value="Ribokinase-like"/>
    <property type="match status" value="1"/>
</dbReference>
<reference evidence="11 12" key="1">
    <citation type="submission" date="2019-06" db="EMBL/GenBank/DDBJ databases">
        <title>Sequencing the genomes of 1000 actinobacteria strains.</title>
        <authorList>
            <person name="Klenk H.-P."/>
        </authorList>
    </citation>
    <scope>NUCLEOTIDE SEQUENCE [LARGE SCALE GENOMIC DNA]</scope>
    <source>
        <strain evidence="11 12">DSM 18031</strain>
    </source>
</reference>
<comment type="caution">
    <text evidence="9">Lacks conserved residue(s) required for the propagation of feature annotation.</text>
</comment>
<evidence type="ECO:0000256" key="3">
    <source>
        <dbReference type="ARBA" id="ARBA00022741"/>
    </source>
</evidence>
<feature type="domain" description="Carbohydrate kinase PfkB" evidence="10">
    <location>
        <begin position="5"/>
        <end position="304"/>
    </location>
</feature>
<keyword evidence="3 9" id="KW-0547">Nucleotide-binding</keyword>
<dbReference type="PANTHER" id="PTHR10584:SF166">
    <property type="entry name" value="RIBOKINASE"/>
    <property type="match status" value="1"/>
</dbReference>
<evidence type="ECO:0000256" key="7">
    <source>
        <dbReference type="ARBA" id="ARBA00022958"/>
    </source>
</evidence>
<comment type="catalytic activity">
    <reaction evidence="9">
        <text>D-ribose + ATP = D-ribose 5-phosphate + ADP + H(+)</text>
        <dbReference type="Rhea" id="RHEA:13697"/>
        <dbReference type="ChEBI" id="CHEBI:15378"/>
        <dbReference type="ChEBI" id="CHEBI:30616"/>
        <dbReference type="ChEBI" id="CHEBI:47013"/>
        <dbReference type="ChEBI" id="CHEBI:78346"/>
        <dbReference type="ChEBI" id="CHEBI:456216"/>
        <dbReference type="EC" id="2.7.1.15"/>
    </reaction>
</comment>
<dbReference type="GO" id="GO:0005737">
    <property type="term" value="C:cytoplasm"/>
    <property type="evidence" value="ECO:0007669"/>
    <property type="project" value="UniProtKB-SubCell"/>
</dbReference>
<keyword evidence="8 9" id="KW-0119">Carbohydrate metabolism</keyword>
<evidence type="ECO:0000256" key="5">
    <source>
        <dbReference type="ARBA" id="ARBA00022840"/>
    </source>
</evidence>
<dbReference type="GO" id="GO:0004747">
    <property type="term" value="F:ribokinase activity"/>
    <property type="evidence" value="ECO:0007669"/>
    <property type="project" value="UniProtKB-UniRule"/>
</dbReference>
<dbReference type="GO" id="GO:0005524">
    <property type="term" value="F:ATP binding"/>
    <property type="evidence" value="ECO:0007669"/>
    <property type="project" value="UniProtKB-UniRule"/>
</dbReference>
<comment type="pathway">
    <text evidence="9">Carbohydrate metabolism; D-ribose degradation; D-ribose 5-phosphate from beta-D-ribopyranose: step 2/2.</text>
</comment>
<keyword evidence="6 9" id="KW-0460">Magnesium</keyword>
<dbReference type="Pfam" id="PF00294">
    <property type="entry name" value="PfkB"/>
    <property type="match status" value="1"/>
</dbReference>
<comment type="similarity">
    <text evidence="9">Belongs to the carbohydrate kinase PfkB family. Ribokinase subfamily.</text>
</comment>
<feature type="binding site" evidence="9">
    <location>
        <position position="258"/>
    </location>
    <ligand>
        <name>K(+)</name>
        <dbReference type="ChEBI" id="CHEBI:29103"/>
    </ligand>
</feature>
<dbReference type="UniPathway" id="UPA00916">
    <property type="reaction ID" value="UER00889"/>
</dbReference>
<feature type="binding site" evidence="9">
    <location>
        <position position="292"/>
    </location>
    <ligand>
        <name>K(+)</name>
        <dbReference type="ChEBI" id="CHEBI:29103"/>
    </ligand>
</feature>
<evidence type="ECO:0000256" key="2">
    <source>
        <dbReference type="ARBA" id="ARBA00022723"/>
    </source>
</evidence>
<dbReference type="PANTHER" id="PTHR10584">
    <property type="entry name" value="SUGAR KINASE"/>
    <property type="match status" value="1"/>
</dbReference>
<feature type="binding site" evidence="9">
    <location>
        <position position="184"/>
    </location>
    <ligand>
        <name>ATP</name>
        <dbReference type="ChEBI" id="CHEBI:30616"/>
    </ligand>
</feature>
<comment type="subcellular location">
    <subcellularLocation>
        <location evidence="9">Cytoplasm</location>
    </subcellularLocation>
</comment>
<keyword evidence="7 9" id="KW-0630">Potassium</keyword>
<name>A0A543I772_9MICO</name>
<dbReference type="PRINTS" id="PR00990">
    <property type="entry name" value="RIBOKINASE"/>
</dbReference>
<comment type="caution">
    <text evidence="11">The sequence shown here is derived from an EMBL/GenBank/DDBJ whole genome shotgun (WGS) entry which is preliminary data.</text>
</comment>
<dbReference type="HAMAP" id="MF_01987">
    <property type="entry name" value="Ribokinase"/>
    <property type="match status" value="1"/>
</dbReference>
<feature type="binding site" evidence="9">
    <location>
        <position position="256"/>
    </location>
    <ligand>
        <name>K(+)</name>
        <dbReference type="ChEBI" id="CHEBI:29103"/>
    </ligand>
</feature>
<feature type="binding site" evidence="9">
    <location>
        <begin position="13"/>
        <end position="15"/>
    </location>
    <ligand>
        <name>substrate</name>
    </ligand>
</feature>
<keyword evidence="12" id="KW-1185">Reference proteome</keyword>
<keyword evidence="5 9" id="KW-0067">ATP-binding</keyword>
<dbReference type="CDD" id="cd01174">
    <property type="entry name" value="ribokinase"/>
    <property type="match status" value="1"/>
</dbReference>
<gene>
    <name evidence="9" type="primary">rbsK</name>
    <name evidence="11" type="ORF">FB466_1245</name>
</gene>
<feature type="binding site" evidence="9">
    <location>
        <position position="262"/>
    </location>
    <ligand>
        <name>substrate</name>
    </ligand>
</feature>
<dbReference type="AlphaFoldDB" id="A0A543I772"/>
<feature type="binding site" evidence="9">
    <location>
        <begin position="41"/>
        <end position="45"/>
    </location>
    <ligand>
        <name>substrate</name>
    </ligand>
</feature>
<evidence type="ECO:0000256" key="8">
    <source>
        <dbReference type="ARBA" id="ARBA00023277"/>
    </source>
</evidence>
<evidence type="ECO:0000313" key="11">
    <source>
        <dbReference type="EMBL" id="TQM66405.1"/>
    </source>
</evidence>
<dbReference type="EMBL" id="VFPN01000001">
    <property type="protein sequence ID" value="TQM66405.1"/>
    <property type="molecule type" value="Genomic_DNA"/>
</dbReference>
<dbReference type="RefSeq" id="WP_141916655.1">
    <property type="nucleotide sequence ID" value="NZ_BAAAYS010000003.1"/>
</dbReference>
<sequence>MTFTQIAVIGSINVDLLLTVAELPGPGETVLGSGGEVSPGGKGANQAVAAARQGASVRVLGAVGGDANAGVALSLLADAGVDLTHIARLDGPTGLAVVSVDGHAENSIIVVPGANALVTPAHVDAALPDLIECVIAVFQGELPVDTLDHASAVLPGDVRQILNLAPVVNVALDTLRRADPLIVNEGEAADVLRMLGHELPHPVLSSPLSSPLDTGRLRAEALVNAGCRSAVVTLGAVVRDRGVTTGIPSTPAVSVDSTGAGDAFVGTVAAGLAAGLTLVEACGQASAVAAVSVQSPGAQTSYPWAVR</sequence>
<dbReference type="GO" id="GO:0019303">
    <property type="term" value="P:D-ribose catabolic process"/>
    <property type="evidence" value="ECO:0007669"/>
    <property type="project" value="UniProtKB-UniRule"/>
</dbReference>
<comment type="activity regulation">
    <text evidence="9">Activated by a monovalent cation that binds near, but not in, the active site. The most likely occupant of the site in vivo is potassium. Ion binding induces a conformational change that may alter substrate affinity.</text>
</comment>
<organism evidence="11 12">
    <name type="scientific">Klugiella xanthotipulae</name>
    <dbReference type="NCBI Taxonomy" id="244735"/>
    <lineage>
        <taxon>Bacteria</taxon>
        <taxon>Bacillati</taxon>
        <taxon>Actinomycetota</taxon>
        <taxon>Actinomycetes</taxon>
        <taxon>Micrococcales</taxon>
        <taxon>Microbacteriaceae</taxon>
        <taxon>Klugiella</taxon>
    </lineage>
</organism>
<dbReference type="Proteomes" id="UP000318331">
    <property type="component" value="Unassembled WGS sequence"/>
</dbReference>
<feature type="binding site" evidence="9">
    <location>
        <position position="301"/>
    </location>
    <ligand>
        <name>K(+)</name>
        <dbReference type="ChEBI" id="CHEBI:29103"/>
    </ligand>
</feature>
<feature type="binding site" evidence="9">
    <location>
        <position position="297"/>
    </location>
    <ligand>
        <name>K(+)</name>
        <dbReference type="ChEBI" id="CHEBI:29103"/>
    </ligand>
</feature>
<evidence type="ECO:0000256" key="4">
    <source>
        <dbReference type="ARBA" id="ARBA00022777"/>
    </source>
</evidence>
<evidence type="ECO:0000259" key="10">
    <source>
        <dbReference type="Pfam" id="PF00294"/>
    </source>
</evidence>
<keyword evidence="1 9" id="KW-0808">Transferase</keyword>
<comment type="cofactor">
    <cofactor evidence="9">
        <name>Mg(2+)</name>
        <dbReference type="ChEBI" id="CHEBI:18420"/>
    </cofactor>
    <text evidence="9">Requires a divalent cation, most likely magnesium in vivo, as an electrophilic catalyst to aid phosphoryl group transfer. It is the chelate of the metal and the nucleotide that is the actual substrate.</text>
</comment>
<feature type="active site" description="Proton acceptor" evidence="9">
    <location>
        <position position="262"/>
    </location>
</feature>
<keyword evidence="2 9" id="KW-0479">Metal-binding</keyword>
<evidence type="ECO:0000256" key="6">
    <source>
        <dbReference type="ARBA" id="ARBA00022842"/>
    </source>
</evidence>
<evidence type="ECO:0000256" key="9">
    <source>
        <dbReference type="HAMAP-Rule" id="MF_01987"/>
    </source>
</evidence>
<accession>A0A543I772</accession>
<dbReference type="InterPro" id="IPR002139">
    <property type="entry name" value="Ribo/fructo_kinase"/>
</dbReference>
<protein>
    <recommendedName>
        <fullName evidence="9">Ribokinase</fullName>
        <shortName evidence="9">RK</shortName>
        <ecNumber evidence="9">2.7.1.15</ecNumber>
    </recommendedName>
</protein>
<dbReference type="EC" id="2.7.1.15" evidence="9"/>
<keyword evidence="4 9" id="KW-0418">Kinase</keyword>
<dbReference type="OrthoDB" id="9775849at2"/>
<proteinExistence type="inferred from homology"/>
<evidence type="ECO:0000313" key="12">
    <source>
        <dbReference type="Proteomes" id="UP000318331"/>
    </source>
</evidence>
<comment type="subunit">
    <text evidence="9">Homodimer.</text>
</comment>
<feature type="binding site" evidence="9">
    <location>
        <position position="141"/>
    </location>
    <ligand>
        <name>substrate</name>
    </ligand>
</feature>
<dbReference type="InterPro" id="IPR029056">
    <property type="entry name" value="Ribokinase-like"/>
</dbReference>
<dbReference type="InterPro" id="IPR011611">
    <property type="entry name" value="PfkB_dom"/>
</dbReference>
<dbReference type="Gene3D" id="3.40.1190.20">
    <property type="match status" value="1"/>
</dbReference>
<dbReference type="InterPro" id="IPR011877">
    <property type="entry name" value="Ribokinase"/>
</dbReference>
<dbReference type="GO" id="GO:0046872">
    <property type="term" value="F:metal ion binding"/>
    <property type="evidence" value="ECO:0007669"/>
    <property type="project" value="UniProtKB-KW"/>
</dbReference>
<feature type="binding site" evidence="9">
    <location>
        <begin position="261"/>
        <end position="262"/>
    </location>
    <ligand>
        <name>ATP</name>
        <dbReference type="ChEBI" id="CHEBI:30616"/>
    </ligand>
</feature>
<comment type="function">
    <text evidence="9">Catalyzes the phosphorylation of ribose at O-5 in a reaction requiring ATP and magnesium. The resulting D-ribose-5-phosphate can then be used either for sythesis of nucleotides, histidine, and tryptophan, or as a component of the pentose phosphate pathway.</text>
</comment>
<feature type="binding site" evidence="9">
    <location>
        <position position="295"/>
    </location>
    <ligand>
        <name>K(+)</name>
        <dbReference type="ChEBI" id="CHEBI:29103"/>
    </ligand>
</feature>